<organism evidence="1 2">
    <name type="scientific">Symbiodinium natans</name>
    <dbReference type="NCBI Taxonomy" id="878477"/>
    <lineage>
        <taxon>Eukaryota</taxon>
        <taxon>Sar</taxon>
        <taxon>Alveolata</taxon>
        <taxon>Dinophyceae</taxon>
        <taxon>Suessiales</taxon>
        <taxon>Symbiodiniaceae</taxon>
        <taxon>Symbiodinium</taxon>
    </lineage>
</organism>
<accession>A0A812Q742</accession>
<reference evidence="1" key="1">
    <citation type="submission" date="2021-02" db="EMBL/GenBank/DDBJ databases">
        <authorList>
            <person name="Dougan E. K."/>
            <person name="Rhodes N."/>
            <person name="Thang M."/>
            <person name="Chan C."/>
        </authorList>
    </citation>
    <scope>NUCLEOTIDE SEQUENCE</scope>
</reference>
<dbReference type="AlphaFoldDB" id="A0A812Q742"/>
<dbReference type="Proteomes" id="UP000604046">
    <property type="component" value="Unassembled WGS sequence"/>
</dbReference>
<name>A0A812Q742_9DINO</name>
<comment type="caution">
    <text evidence="1">The sequence shown here is derived from an EMBL/GenBank/DDBJ whole genome shotgun (WGS) entry which is preliminary data.</text>
</comment>
<dbReference type="EMBL" id="CAJNDS010002193">
    <property type="protein sequence ID" value="CAE7366899.1"/>
    <property type="molecule type" value="Genomic_DNA"/>
</dbReference>
<keyword evidence="2" id="KW-1185">Reference proteome</keyword>
<protein>
    <submittedName>
        <fullName evidence="1">Uncharacterized protein</fullName>
    </submittedName>
</protein>
<evidence type="ECO:0000313" key="2">
    <source>
        <dbReference type="Proteomes" id="UP000604046"/>
    </source>
</evidence>
<sequence>MDAESVGKRLSYLESTVHSVGSLAVHAAEGVGKDRSSRQMVAFFVGQAKERALELLRTWEEGAKASREEGRSPGPGHRPLPFKVQLVRLVGELLKQQGVDGEGEPLQEILGASVVSVEAAFYREPRGESADPWVVTILCKPSLEGLRLRSPLGSEAVRSADHKFD</sequence>
<proteinExistence type="predicted"/>
<gene>
    <name evidence="1" type="ORF">SNAT2548_LOCUS19934</name>
</gene>
<evidence type="ECO:0000313" key="1">
    <source>
        <dbReference type="EMBL" id="CAE7366899.1"/>
    </source>
</evidence>